<evidence type="ECO:0000256" key="1">
    <source>
        <dbReference type="ARBA" id="ARBA00004613"/>
    </source>
</evidence>
<evidence type="ECO:0000256" key="8">
    <source>
        <dbReference type="SAM" id="SignalP"/>
    </source>
</evidence>
<dbReference type="Gene3D" id="2.10.90.10">
    <property type="entry name" value="Cystine-knot cytokines"/>
    <property type="match status" value="1"/>
</dbReference>
<gene>
    <name evidence="10" type="primary">AdiActivin 2</name>
</gene>
<dbReference type="PROSITE" id="PS51362">
    <property type="entry name" value="TGF_BETA_2"/>
    <property type="match status" value="1"/>
</dbReference>
<dbReference type="Pfam" id="PF00019">
    <property type="entry name" value="TGF_beta"/>
    <property type="match status" value="1"/>
</dbReference>
<dbReference type="InterPro" id="IPR015615">
    <property type="entry name" value="TGF-beta-rel"/>
</dbReference>
<dbReference type="PANTHER" id="PTHR11848:SF262">
    <property type="entry name" value="LD29161P"/>
    <property type="match status" value="1"/>
</dbReference>
<feature type="signal peptide" evidence="8">
    <location>
        <begin position="1"/>
        <end position="25"/>
    </location>
</feature>
<keyword evidence="4 6" id="KW-0339">Growth factor</keyword>
<feature type="compositionally biased region" description="Low complexity" evidence="7">
    <location>
        <begin position="67"/>
        <end position="82"/>
    </location>
</feature>
<evidence type="ECO:0000256" key="7">
    <source>
        <dbReference type="SAM" id="MobiDB-lite"/>
    </source>
</evidence>
<evidence type="ECO:0000256" key="4">
    <source>
        <dbReference type="ARBA" id="ARBA00023030"/>
    </source>
</evidence>
<protein>
    <submittedName>
        <fullName evidence="10">Activin 2 protein</fullName>
    </submittedName>
</protein>
<comment type="similarity">
    <text evidence="2 6">Belongs to the TGF-beta family.</text>
</comment>
<dbReference type="GO" id="GO:0008083">
    <property type="term" value="F:growth factor activity"/>
    <property type="evidence" value="ECO:0007669"/>
    <property type="project" value="UniProtKB-KW"/>
</dbReference>
<dbReference type="EMBL" id="AB823862">
    <property type="protein sequence ID" value="BAQ19090.1"/>
    <property type="molecule type" value="Genomic_DNA"/>
</dbReference>
<feature type="compositionally biased region" description="Polar residues" evidence="7">
    <location>
        <begin position="39"/>
        <end position="53"/>
    </location>
</feature>
<reference evidence="10" key="1">
    <citation type="submission" date="2013-06" db="EMBL/GenBank/DDBJ databases">
        <title>Nodal signalling determines biradial asymmetry in Hydra.</title>
        <authorList>
            <person name="Watanabe H."/>
            <person name="Schmidt H."/>
            <person name="Kuhn A."/>
            <person name="Oezbek S."/>
            <person name="Hobmayer B."/>
            <person name="Holstein T.W."/>
        </authorList>
    </citation>
    <scope>NUCLEOTIDE SEQUENCE</scope>
</reference>
<keyword evidence="8" id="KW-0732">Signal</keyword>
<dbReference type="GO" id="GO:0005125">
    <property type="term" value="F:cytokine activity"/>
    <property type="evidence" value="ECO:0007669"/>
    <property type="project" value="TreeGrafter"/>
</dbReference>
<keyword evidence="3" id="KW-0964">Secreted</keyword>
<evidence type="ECO:0000256" key="2">
    <source>
        <dbReference type="ARBA" id="ARBA00006656"/>
    </source>
</evidence>
<comment type="subcellular location">
    <subcellularLocation>
        <location evidence="1">Secreted</location>
    </subcellularLocation>
</comment>
<evidence type="ECO:0000259" key="9">
    <source>
        <dbReference type="PROSITE" id="PS51362"/>
    </source>
</evidence>
<dbReference type="PROSITE" id="PS00250">
    <property type="entry name" value="TGF_BETA_1"/>
    <property type="match status" value="1"/>
</dbReference>
<organism evidence="10">
    <name type="scientific">Acropora digitifera</name>
    <name type="common">Staghorn coral</name>
    <dbReference type="NCBI Taxonomy" id="70779"/>
    <lineage>
        <taxon>Eukaryota</taxon>
        <taxon>Metazoa</taxon>
        <taxon>Cnidaria</taxon>
        <taxon>Anthozoa</taxon>
        <taxon>Hexacorallia</taxon>
        <taxon>Scleractinia</taxon>
        <taxon>Astrocoeniina</taxon>
        <taxon>Acroporidae</taxon>
        <taxon>Acropora</taxon>
    </lineage>
</organism>
<dbReference type="Gene3D" id="2.60.120.970">
    <property type="match status" value="1"/>
</dbReference>
<dbReference type="InterPro" id="IPR001111">
    <property type="entry name" value="TGF-b_propeptide"/>
</dbReference>
<dbReference type="SMART" id="SM00204">
    <property type="entry name" value="TGFB"/>
    <property type="match status" value="1"/>
</dbReference>
<dbReference type="InterPro" id="IPR029034">
    <property type="entry name" value="Cystine-knot_cytokine"/>
</dbReference>
<feature type="chain" id="PRO_5002038599" evidence="8">
    <location>
        <begin position="26"/>
        <end position="430"/>
    </location>
</feature>
<dbReference type="GO" id="GO:0005615">
    <property type="term" value="C:extracellular space"/>
    <property type="evidence" value="ECO:0007669"/>
    <property type="project" value="TreeGrafter"/>
</dbReference>
<evidence type="ECO:0000256" key="6">
    <source>
        <dbReference type="RuleBase" id="RU000354"/>
    </source>
</evidence>
<dbReference type="PANTHER" id="PTHR11848">
    <property type="entry name" value="TGF-BETA FAMILY"/>
    <property type="match status" value="1"/>
</dbReference>
<dbReference type="InterPro" id="IPR001839">
    <property type="entry name" value="TGF-b_C"/>
</dbReference>
<feature type="domain" description="TGF-beta family profile" evidence="9">
    <location>
        <begin position="316"/>
        <end position="430"/>
    </location>
</feature>
<evidence type="ECO:0000256" key="3">
    <source>
        <dbReference type="ARBA" id="ARBA00022525"/>
    </source>
</evidence>
<dbReference type="InterPro" id="IPR017948">
    <property type="entry name" value="TGFb_CS"/>
</dbReference>
<dbReference type="Pfam" id="PF00688">
    <property type="entry name" value="TGFb_propeptide"/>
    <property type="match status" value="1"/>
</dbReference>
<dbReference type="KEGG" id="adf:107340720"/>
<dbReference type="SUPFAM" id="SSF57501">
    <property type="entry name" value="Cystine-knot cytokines"/>
    <property type="match status" value="1"/>
</dbReference>
<dbReference type="OrthoDB" id="5948587at2759"/>
<dbReference type="AlphaFoldDB" id="A0A0A8K827"/>
<evidence type="ECO:0000313" key="10">
    <source>
        <dbReference type="EMBL" id="BAQ19090.1"/>
    </source>
</evidence>
<feature type="region of interest" description="Disordered" evidence="7">
    <location>
        <begin position="30"/>
        <end position="82"/>
    </location>
</feature>
<sequence length="430" mass="48764">MAGFSCSAFLTLYLTAIVFPQGADLSLETKASRDGKMPDSTSRPVIVSQSPRNISLLDGKSKDSLQNNTDKGCPNCNNNNSNDESDMYKIRIEMIKAKLLAKLQLDKEPVLKHKPKELRIAALLSNLNLIGEENNQKEPDDNEDEYYGKTTQIIVFSEKAKLPLSQNDQHSSGRLRFHFKLEQNSLPSSVPSALLWLHMRKGMNKELEGRYLHIEALDKRAVQGNTETQDIKVVRSQVKKEKKSGSGWIVVDVKGIVQHWFGKSAPAHFNDTHKPIYGLDISCRDCKTRISHLLSSRGPLRPFLVIDLDKPKALSRRKRQPLDCVGNQPQQECCRRMLYVNFKKIGWDWIIFPEGFHANFCDGTCNGIVDPFYSYPYLLQEVSRANKQERVSICCTPTKMSAISVLHFNDDERVMKIDVPNMRVDACGCF</sequence>
<name>A0A0A8K827_ACRDI</name>
<evidence type="ECO:0000256" key="5">
    <source>
        <dbReference type="ARBA" id="ARBA00023157"/>
    </source>
</evidence>
<keyword evidence="5" id="KW-1015">Disulfide bond</keyword>
<accession>A0A0A8K827</accession>
<dbReference type="CDD" id="cd13752">
    <property type="entry name" value="TGF_beta_INHB"/>
    <property type="match status" value="1"/>
</dbReference>
<proteinExistence type="inferred from homology"/>